<keyword evidence="4" id="KW-1185">Reference proteome</keyword>
<dbReference type="SUPFAM" id="SSF53335">
    <property type="entry name" value="S-adenosyl-L-methionine-dependent methyltransferases"/>
    <property type="match status" value="1"/>
</dbReference>
<dbReference type="GO" id="GO:0016423">
    <property type="term" value="F:tRNA (guanine) methyltransferase activity"/>
    <property type="evidence" value="ECO:0007669"/>
    <property type="project" value="TreeGrafter"/>
</dbReference>
<gene>
    <name evidence="2" type="ORF">C1SCF055_LOCUS32228</name>
</gene>
<comment type="caution">
    <text evidence="2">The sequence shown here is derived from an EMBL/GenBank/DDBJ whole genome shotgun (WGS) entry which is preliminary data.</text>
</comment>
<reference evidence="3 4" key="2">
    <citation type="submission" date="2024-05" db="EMBL/GenBank/DDBJ databases">
        <authorList>
            <person name="Chen Y."/>
            <person name="Shah S."/>
            <person name="Dougan E. K."/>
            <person name="Thang M."/>
            <person name="Chan C."/>
        </authorList>
    </citation>
    <scope>NUCLEOTIDE SEQUENCE [LARGE SCALE GENOMIC DNA]</scope>
</reference>
<reference evidence="2" key="1">
    <citation type="submission" date="2022-10" db="EMBL/GenBank/DDBJ databases">
        <authorList>
            <person name="Chen Y."/>
            <person name="Dougan E. K."/>
            <person name="Chan C."/>
            <person name="Rhodes N."/>
            <person name="Thang M."/>
        </authorList>
    </citation>
    <scope>NUCLEOTIDE SEQUENCE</scope>
</reference>
<evidence type="ECO:0000313" key="4">
    <source>
        <dbReference type="Proteomes" id="UP001152797"/>
    </source>
</evidence>
<evidence type="ECO:0000259" key="1">
    <source>
        <dbReference type="Pfam" id="PF01170"/>
    </source>
</evidence>
<dbReference type="PANTHER" id="PTHR14911">
    <property type="entry name" value="THUMP DOMAIN-CONTAINING"/>
    <property type="match status" value="1"/>
</dbReference>
<sequence length="321" mass="36380">MQVPWARVRFARHLTGNAEPPQSCHVCLRRRRNGGFGEDLSLALRRALAVQLEELQGWRPEVKRSEAELELHVMLGLDGRILLEVPLLVQRIGLLGGLQQPGMKQVEAWAVAKSLDIQPGDVVLDPMCGKGTLLAEAAIWWPEGRYIGCDTDALQLESCRENHRHLRVEVETHLADASFEDGLPIPSCSVDKLMTAPPWDRQFQAAGGVEQLYPKMLREFQRVLRPHGRLAFLLNLPALEAIRPWLGNWTTQQCRFSMTRHTVGVLLLAQQGDGETLICDSWRNKDLRLLRGLWTKQRADERPWLRPANERVKKKRTAVGG</sequence>
<dbReference type="OrthoDB" id="419591at2759"/>
<dbReference type="GO" id="GO:0030488">
    <property type="term" value="P:tRNA methylation"/>
    <property type="evidence" value="ECO:0007669"/>
    <property type="project" value="TreeGrafter"/>
</dbReference>
<accession>A0A9P1GDQ4</accession>
<dbReference type="Proteomes" id="UP001152797">
    <property type="component" value="Unassembled WGS sequence"/>
</dbReference>
<dbReference type="InterPro" id="IPR029063">
    <property type="entry name" value="SAM-dependent_MTases_sf"/>
</dbReference>
<dbReference type="AlphaFoldDB" id="A0A9P1GDQ4"/>
<dbReference type="PANTHER" id="PTHR14911:SF13">
    <property type="entry name" value="TRNA (GUANINE(6)-N2)-METHYLTRANSFERASE THUMP3"/>
    <property type="match status" value="1"/>
</dbReference>
<evidence type="ECO:0000313" key="2">
    <source>
        <dbReference type="EMBL" id="CAI4006599.1"/>
    </source>
</evidence>
<dbReference type="EMBL" id="CAMXCT020003861">
    <property type="protein sequence ID" value="CAL1159974.1"/>
    <property type="molecule type" value="Genomic_DNA"/>
</dbReference>
<feature type="domain" description="Ribosomal RNA large subunit methyltransferase K/L-like methyltransferase" evidence="1">
    <location>
        <begin position="108"/>
        <end position="234"/>
    </location>
</feature>
<name>A0A9P1GDQ4_9DINO</name>
<dbReference type="Gene3D" id="3.40.50.150">
    <property type="entry name" value="Vaccinia Virus protein VP39"/>
    <property type="match status" value="1"/>
</dbReference>
<dbReference type="GO" id="GO:0043527">
    <property type="term" value="C:tRNA methyltransferase complex"/>
    <property type="evidence" value="ECO:0007669"/>
    <property type="project" value="UniProtKB-ARBA"/>
</dbReference>
<dbReference type="InterPro" id="IPR000241">
    <property type="entry name" value="RlmKL-like_Mtase"/>
</dbReference>
<protein>
    <submittedName>
        <fullName evidence="3">THUMP domain-containing protein 2</fullName>
    </submittedName>
</protein>
<organism evidence="2">
    <name type="scientific">Cladocopium goreaui</name>
    <dbReference type="NCBI Taxonomy" id="2562237"/>
    <lineage>
        <taxon>Eukaryota</taxon>
        <taxon>Sar</taxon>
        <taxon>Alveolata</taxon>
        <taxon>Dinophyceae</taxon>
        <taxon>Suessiales</taxon>
        <taxon>Symbiodiniaceae</taxon>
        <taxon>Cladocopium</taxon>
    </lineage>
</organism>
<evidence type="ECO:0000313" key="3">
    <source>
        <dbReference type="EMBL" id="CAL4793911.1"/>
    </source>
</evidence>
<dbReference type="EMBL" id="CAMXCT030003861">
    <property type="protein sequence ID" value="CAL4793911.1"/>
    <property type="molecule type" value="Genomic_DNA"/>
</dbReference>
<dbReference type="PRINTS" id="PR00507">
    <property type="entry name" value="N12N6MTFRASE"/>
</dbReference>
<dbReference type="EMBL" id="CAMXCT010003861">
    <property type="protein sequence ID" value="CAI4006599.1"/>
    <property type="molecule type" value="Genomic_DNA"/>
</dbReference>
<proteinExistence type="predicted"/>
<dbReference type="Pfam" id="PF01170">
    <property type="entry name" value="UPF0020"/>
    <property type="match status" value="1"/>
</dbReference>
<dbReference type="CDD" id="cd02440">
    <property type="entry name" value="AdoMet_MTases"/>
    <property type="match status" value="1"/>
</dbReference>